<dbReference type="PROSITE" id="PS51186">
    <property type="entry name" value="GNAT"/>
    <property type="match status" value="1"/>
</dbReference>
<reference evidence="2 3" key="1">
    <citation type="submission" date="2017-10" db="EMBL/GenBank/DDBJ databases">
        <title>Draft genome sequence of cellulolytic Actinomyces sp CtC72 isolated from cattle rumen fluid.</title>
        <authorList>
            <person name="Joshi A.J."/>
            <person name="Vasudevan G."/>
            <person name="Lanjekar V.B."/>
            <person name="Hivarkar S."/>
            <person name="Engineer A."/>
            <person name="Pore S.D."/>
            <person name="Dhakephalkar P.K."/>
            <person name="Dagar S."/>
        </authorList>
    </citation>
    <scope>NUCLEOTIDE SEQUENCE [LARGE SCALE GENOMIC DNA]</scope>
    <source>
        <strain evidence="3">CtC72</strain>
    </source>
</reference>
<sequence length="118" mass="12634">MVSGDQGTYMVAECRNGDVIGVAVAQGAQAERQSLKALYVDAAFRSHGVGSALARTALTGLDPARPVDLEVARFNRGAQRFYARLGFQAVLGSDALWRGVLPVVTMRRPAGWCETLKP</sequence>
<dbReference type="EMBL" id="MTPX02000068">
    <property type="protein sequence ID" value="PHP52019.1"/>
    <property type="molecule type" value="Genomic_DNA"/>
</dbReference>
<dbReference type="Proteomes" id="UP000194577">
    <property type="component" value="Unassembled WGS sequence"/>
</dbReference>
<accession>A0ABX4M9A3</accession>
<dbReference type="InterPro" id="IPR016181">
    <property type="entry name" value="Acyl_CoA_acyltransferase"/>
</dbReference>
<dbReference type="Pfam" id="PF13508">
    <property type="entry name" value="Acetyltransf_7"/>
    <property type="match status" value="1"/>
</dbReference>
<evidence type="ECO:0000313" key="2">
    <source>
        <dbReference type="EMBL" id="PHP52019.1"/>
    </source>
</evidence>
<evidence type="ECO:0000313" key="3">
    <source>
        <dbReference type="Proteomes" id="UP000194577"/>
    </source>
</evidence>
<feature type="domain" description="N-acetyltransferase" evidence="1">
    <location>
        <begin position="1"/>
        <end position="111"/>
    </location>
</feature>
<name>A0ABX4M9A3_9ACTO</name>
<dbReference type="SUPFAM" id="SSF55729">
    <property type="entry name" value="Acyl-CoA N-acyltransferases (Nat)"/>
    <property type="match status" value="1"/>
</dbReference>
<dbReference type="InterPro" id="IPR000182">
    <property type="entry name" value="GNAT_dom"/>
</dbReference>
<protein>
    <submittedName>
        <fullName evidence="2">N-acetyltransferase</fullName>
    </submittedName>
</protein>
<gene>
    <name evidence="2" type="ORF">BW737_012310</name>
</gene>
<evidence type="ECO:0000259" key="1">
    <source>
        <dbReference type="PROSITE" id="PS51186"/>
    </source>
</evidence>
<dbReference type="Gene3D" id="3.40.630.30">
    <property type="match status" value="1"/>
</dbReference>
<dbReference type="CDD" id="cd04301">
    <property type="entry name" value="NAT_SF"/>
    <property type="match status" value="1"/>
</dbReference>
<organism evidence="2 3">
    <name type="scientific">Actinomyces ruminis</name>
    <dbReference type="NCBI Taxonomy" id="1937003"/>
    <lineage>
        <taxon>Bacteria</taxon>
        <taxon>Bacillati</taxon>
        <taxon>Actinomycetota</taxon>
        <taxon>Actinomycetes</taxon>
        <taxon>Actinomycetales</taxon>
        <taxon>Actinomycetaceae</taxon>
        <taxon>Actinomyces</taxon>
    </lineage>
</organism>
<proteinExistence type="predicted"/>
<comment type="caution">
    <text evidence="2">The sequence shown here is derived from an EMBL/GenBank/DDBJ whole genome shotgun (WGS) entry which is preliminary data.</text>
</comment>
<keyword evidence="3" id="KW-1185">Reference proteome</keyword>